<comment type="catalytic activity">
    <reaction evidence="1 18">
        <text>(2R,3S)-3-isopropylmalate + NAD(+) = 4-methyl-2-oxopentanoate + CO2 + NADH</text>
        <dbReference type="Rhea" id="RHEA:32271"/>
        <dbReference type="ChEBI" id="CHEBI:16526"/>
        <dbReference type="ChEBI" id="CHEBI:17865"/>
        <dbReference type="ChEBI" id="CHEBI:35121"/>
        <dbReference type="ChEBI" id="CHEBI:57540"/>
        <dbReference type="ChEBI" id="CHEBI:57945"/>
        <dbReference type="EC" id="1.1.1.85"/>
    </reaction>
</comment>
<dbReference type="GO" id="GO:0051287">
    <property type="term" value="F:NAD binding"/>
    <property type="evidence" value="ECO:0007669"/>
    <property type="project" value="InterPro"/>
</dbReference>
<dbReference type="Gene3D" id="3.40.718.10">
    <property type="entry name" value="Isopropylmalate Dehydrogenase"/>
    <property type="match status" value="1"/>
</dbReference>
<keyword evidence="13 18" id="KW-0520">NAD</keyword>
<evidence type="ECO:0000256" key="1">
    <source>
        <dbReference type="ARBA" id="ARBA00000624"/>
    </source>
</evidence>
<dbReference type="EC" id="1.1.1.85" evidence="6 16"/>
<keyword evidence="9" id="KW-0028">Amino-acid biosynthesis</keyword>
<keyword evidence="8 18" id="KW-0432">Leucine biosynthesis</keyword>
<evidence type="ECO:0000256" key="3">
    <source>
        <dbReference type="ARBA" id="ARBA00004762"/>
    </source>
</evidence>
<comment type="similarity">
    <text evidence="4">Belongs to the isocitrate and isopropylmalate dehydrogenases family. LeuB type 1 subfamily.</text>
</comment>
<comment type="function">
    <text evidence="18">Catalyzes the oxidation of 3-carboxy-2-hydroxy-4-methylpentanoate (3-isopropylmalate) to 3-carboxy-4-methyl-2-oxopentanoate. The product decarboxylates to 4-methyl-2 oxopentanoate.</text>
</comment>
<name>A0A6I2GHE4_9LACT</name>
<evidence type="ECO:0000256" key="7">
    <source>
        <dbReference type="ARBA" id="ARBA00019276"/>
    </source>
</evidence>
<keyword evidence="10 18" id="KW-0479">Metal-binding</keyword>
<evidence type="ECO:0000256" key="5">
    <source>
        <dbReference type="ARBA" id="ARBA00011738"/>
    </source>
</evidence>
<keyword evidence="11" id="KW-0460">Magnesium</keyword>
<dbReference type="InterPro" id="IPR004429">
    <property type="entry name" value="Isopropylmalate_DH"/>
</dbReference>
<evidence type="ECO:0000256" key="12">
    <source>
        <dbReference type="ARBA" id="ARBA00023002"/>
    </source>
</evidence>
<comment type="cofactor">
    <cofactor evidence="18">
        <name>Mg(2+)</name>
        <dbReference type="ChEBI" id="CHEBI:18420"/>
    </cofactor>
    <cofactor evidence="18">
        <name>Mn(2+)</name>
        <dbReference type="ChEBI" id="CHEBI:29035"/>
    </cofactor>
    <text evidence="18">Binds 1 Mg(2+) or Mn(2+) ion per subunit.</text>
</comment>
<comment type="subunit">
    <text evidence="5 18">Homodimer.</text>
</comment>
<dbReference type="PROSITE" id="PS00470">
    <property type="entry name" value="IDH_IMDH"/>
    <property type="match status" value="1"/>
</dbReference>
<sequence length="346" mass="37635">MTKRIVALAGDGIGPEIMTSALEILAVASKGKFAYEVVSFPFGGAAIEQVGIPLPQETLMACQQADAILLGAIGGPRWEGVKETPESGLLALRQALKLYANLRPTKMQTFLEEKSPLKADKVRGTDFVIVRELIGGLYFGQPKYYDSDEAIDTMNYTRKQIEQIVRLAFELALTRRQKLTSVDKANVLANSKLWRQIVQEVSEEYPSVEVEHIYVDAAAMKLMMAAPTFDVIVTENLFGDILSDQASVITGSLGLLASASLSIDGPALYEPIHGSAPDIAGLNIANPVSMILSVCMMLRQSFQQIALADQIETATYETIAATGGTRDLGGQLMTSEFKQELIKRLE</sequence>
<dbReference type="FunFam" id="3.40.718.10:FF:000006">
    <property type="entry name" value="3-isopropylmalate dehydrogenase"/>
    <property type="match status" value="1"/>
</dbReference>
<gene>
    <name evidence="20" type="primary">leuB</name>
    <name evidence="20" type="ORF">GIY09_11740</name>
</gene>
<dbReference type="RefSeq" id="WP_153864164.1">
    <property type="nucleotide sequence ID" value="NZ_WJQS01000020.1"/>
</dbReference>
<proteinExistence type="inferred from homology"/>
<dbReference type="GO" id="GO:0000287">
    <property type="term" value="F:magnesium ion binding"/>
    <property type="evidence" value="ECO:0007669"/>
    <property type="project" value="InterPro"/>
</dbReference>
<evidence type="ECO:0000256" key="10">
    <source>
        <dbReference type="ARBA" id="ARBA00022723"/>
    </source>
</evidence>
<comment type="pathway">
    <text evidence="3 18">Amino-acid biosynthesis; L-leucine biosynthesis; L-leucine from 3-methyl-2-oxobutanoate: step 3/4.</text>
</comment>
<evidence type="ECO:0000256" key="16">
    <source>
        <dbReference type="NCBIfam" id="TIGR00169"/>
    </source>
</evidence>
<evidence type="ECO:0000256" key="18">
    <source>
        <dbReference type="RuleBase" id="RU004445"/>
    </source>
</evidence>
<reference evidence="20 21" key="1">
    <citation type="submission" date="2019-11" db="EMBL/GenBank/DDBJ databases">
        <title>Characterisation of Fundicoccus ignavus gen. nov. sp. nov., a novel genus of the family Aerococcaceae isolated from bulk tank milk.</title>
        <authorList>
            <person name="Siebert A."/>
            <person name="Huptas C."/>
            <person name="Wenning M."/>
            <person name="Scherer S."/>
            <person name="Doll E.V."/>
        </authorList>
    </citation>
    <scope>NUCLEOTIDE SEQUENCE [LARGE SCALE GENOMIC DNA]</scope>
    <source>
        <strain evidence="20 21">WS4759</strain>
    </source>
</reference>
<dbReference type="PANTHER" id="PTHR42979">
    <property type="entry name" value="3-ISOPROPYLMALATE DEHYDROGENASE"/>
    <property type="match status" value="1"/>
</dbReference>
<feature type="domain" description="Isopropylmalate dehydrogenase-like" evidence="19">
    <location>
        <begin position="4"/>
        <end position="341"/>
    </location>
</feature>
<evidence type="ECO:0000259" key="19">
    <source>
        <dbReference type="SMART" id="SM01329"/>
    </source>
</evidence>
<evidence type="ECO:0000256" key="4">
    <source>
        <dbReference type="ARBA" id="ARBA00008319"/>
    </source>
</evidence>
<protein>
    <recommendedName>
        <fullName evidence="7 16">3-isopropylmalate dehydrogenase</fullName>
        <ecNumber evidence="6 16">1.1.1.85</ecNumber>
    </recommendedName>
</protein>
<dbReference type="EMBL" id="WJQS01000020">
    <property type="protein sequence ID" value="MRI86516.1"/>
    <property type="molecule type" value="Genomic_DNA"/>
</dbReference>
<evidence type="ECO:0000256" key="9">
    <source>
        <dbReference type="ARBA" id="ARBA00022605"/>
    </source>
</evidence>
<evidence type="ECO:0000256" key="14">
    <source>
        <dbReference type="ARBA" id="ARBA00023211"/>
    </source>
</evidence>
<dbReference type="SMART" id="SM01329">
    <property type="entry name" value="Iso_dh"/>
    <property type="match status" value="1"/>
</dbReference>
<dbReference type="GO" id="GO:0009098">
    <property type="term" value="P:L-leucine biosynthetic process"/>
    <property type="evidence" value="ECO:0007669"/>
    <property type="project" value="UniProtKB-UniRule"/>
</dbReference>
<evidence type="ECO:0000313" key="20">
    <source>
        <dbReference type="EMBL" id="MRI86516.1"/>
    </source>
</evidence>
<comment type="cofactor">
    <cofactor evidence="2">
        <name>Mn(2+)</name>
        <dbReference type="ChEBI" id="CHEBI:29035"/>
    </cofactor>
</comment>
<keyword evidence="14" id="KW-0464">Manganese</keyword>
<dbReference type="Proteomes" id="UP000430975">
    <property type="component" value="Unassembled WGS sequence"/>
</dbReference>
<evidence type="ECO:0000256" key="8">
    <source>
        <dbReference type="ARBA" id="ARBA00022430"/>
    </source>
</evidence>
<accession>A0A6I2GHE4</accession>
<evidence type="ECO:0000256" key="13">
    <source>
        <dbReference type="ARBA" id="ARBA00023027"/>
    </source>
</evidence>
<evidence type="ECO:0000256" key="6">
    <source>
        <dbReference type="ARBA" id="ARBA00013101"/>
    </source>
</evidence>
<dbReference type="NCBIfam" id="TIGR00169">
    <property type="entry name" value="leuB"/>
    <property type="match status" value="1"/>
</dbReference>
<keyword evidence="15 18" id="KW-0100">Branched-chain amino acid biosynthesis</keyword>
<dbReference type="AlphaFoldDB" id="A0A6I2GHE4"/>
<evidence type="ECO:0000256" key="17">
    <source>
        <dbReference type="RuleBase" id="RU004443"/>
    </source>
</evidence>
<dbReference type="UniPathway" id="UPA00048">
    <property type="reaction ID" value="UER00072"/>
</dbReference>
<dbReference type="PANTHER" id="PTHR42979:SF1">
    <property type="entry name" value="3-ISOPROPYLMALATE DEHYDROGENASE"/>
    <property type="match status" value="1"/>
</dbReference>
<dbReference type="GO" id="GO:0005829">
    <property type="term" value="C:cytosol"/>
    <property type="evidence" value="ECO:0007669"/>
    <property type="project" value="TreeGrafter"/>
</dbReference>
<dbReference type="InterPro" id="IPR019818">
    <property type="entry name" value="IsoCit/isopropylmalate_DH_CS"/>
</dbReference>
<dbReference type="InterPro" id="IPR024084">
    <property type="entry name" value="IsoPropMal-DH-like_dom"/>
</dbReference>
<evidence type="ECO:0000256" key="15">
    <source>
        <dbReference type="ARBA" id="ARBA00023304"/>
    </source>
</evidence>
<comment type="caution">
    <text evidence="20">The sequence shown here is derived from an EMBL/GenBank/DDBJ whole genome shotgun (WGS) entry which is preliminary data.</text>
</comment>
<organism evidence="20 21">
    <name type="scientific">Fundicoccus ignavus</name>
    <dbReference type="NCBI Taxonomy" id="2664442"/>
    <lineage>
        <taxon>Bacteria</taxon>
        <taxon>Bacillati</taxon>
        <taxon>Bacillota</taxon>
        <taxon>Bacilli</taxon>
        <taxon>Lactobacillales</taxon>
        <taxon>Aerococcaceae</taxon>
        <taxon>Fundicoccus</taxon>
    </lineage>
</organism>
<dbReference type="Pfam" id="PF00180">
    <property type="entry name" value="Iso_dh"/>
    <property type="match status" value="1"/>
</dbReference>
<dbReference type="SUPFAM" id="SSF53659">
    <property type="entry name" value="Isocitrate/Isopropylmalate dehydrogenase-like"/>
    <property type="match status" value="1"/>
</dbReference>
<keyword evidence="12 17" id="KW-0560">Oxidoreductase</keyword>
<evidence type="ECO:0000256" key="11">
    <source>
        <dbReference type="ARBA" id="ARBA00022842"/>
    </source>
</evidence>
<evidence type="ECO:0000313" key="21">
    <source>
        <dbReference type="Proteomes" id="UP000430975"/>
    </source>
</evidence>
<keyword evidence="21" id="KW-1185">Reference proteome</keyword>
<dbReference type="GO" id="GO:0003862">
    <property type="term" value="F:3-isopropylmalate dehydrogenase activity"/>
    <property type="evidence" value="ECO:0007669"/>
    <property type="project" value="UniProtKB-UniRule"/>
</dbReference>
<evidence type="ECO:0000256" key="2">
    <source>
        <dbReference type="ARBA" id="ARBA00001936"/>
    </source>
</evidence>